<gene>
    <name evidence="1" type="ORF">QTP70_008301</name>
</gene>
<feature type="non-terminal residue" evidence="1">
    <location>
        <position position="88"/>
    </location>
</feature>
<comment type="caution">
    <text evidence="1">The sequence shown here is derived from an EMBL/GenBank/DDBJ whole genome shotgun (WGS) entry which is preliminary data.</text>
</comment>
<reference evidence="1" key="1">
    <citation type="submission" date="2023-06" db="EMBL/GenBank/DDBJ databases">
        <title>Male Hemibagrus guttatus genome.</title>
        <authorList>
            <person name="Bian C."/>
        </authorList>
    </citation>
    <scope>NUCLEOTIDE SEQUENCE</scope>
    <source>
        <strain evidence="1">Male_cb2023</strain>
        <tissue evidence="1">Muscle</tissue>
    </source>
</reference>
<accession>A0AAE0VF98</accession>
<organism evidence="1 2">
    <name type="scientific">Hemibagrus guttatus</name>
    <dbReference type="NCBI Taxonomy" id="175788"/>
    <lineage>
        <taxon>Eukaryota</taxon>
        <taxon>Metazoa</taxon>
        <taxon>Chordata</taxon>
        <taxon>Craniata</taxon>
        <taxon>Vertebrata</taxon>
        <taxon>Euteleostomi</taxon>
        <taxon>Actinopterygii</taxon>
        <taxon>Neopterygii</taxon>
        <taxon>Teleostei</taxon>
        <taxon>Ostariophysi</taxon>
        <taxon>Siluriformes</taxon>
        <taxon>Bagridae</taxon>
        <taxon>Hemibagrus</taxon>
    </lineage>
</organism>
<sequence length="88" mass="9927">MEICGPDEVNHVEWSEQWEPTWSCDCQNGDQFANGDPEHLGITAPGSEKVRSCRGTQTQVQPIQVSWGCYTRHCRHSRQLSLSSLPNV</sequence>
<proteinExistence type="predicted"/>
<dbReference type="Proteomes" id="UP001274896">
    <property type="component" value="Unassembled WGS sequence"/>
</dbReference>
<dbReference type="EMBL" id="JAUCMX010000001">
    <property type="protein sequence ID" value="KAK3556507.1"/>
    <property type="molecule type" value="Genomic_DNA"/>
</dbReference>
<keyword evidence="2" id="KW-1185">Reference proteome</keyword>
<evidence type="ECO:0000313" key="1">
    <source>
        <dbReference type="EMBL" id="KAK3556507.1"/>
    </source>
</evidence>
<evidence type="ECO:0000313" key="2">
    <source>
        <dbReference type="Proteomes" id="UP001274896"/>
    </source>
</evidence>
<name>A0AAE0VF98_9TELE</name>
<protein>
    <submittedName>
        <fullName evidence="1">Uncharacterized protein</fullName>
    </submittedName>
</protein>
<dbReference type="AlphaFoldDB" id="A0AAE0VF98"/>